<protein>
    <submittedName>
        <fullName evidence="1">Uncharacterized protein</fullName>
    </submittedName>
</protein>
<dbReference type="AlphaFoldDB" id="A0A291GU68"/>
<dbReference type="EMBL" id="CP023564">
    <property type="protein sequence ID" value="ATG53761.1"/>
    <property type="molecule type" value="Genomic_DNA"/>
</dbReference>
<proteinExistence type="predicted"/>
<accession>A0A291GU68</accession>
<organism evidence="1 2">
    <name type="scientific">Brachybacterium ginsengisoli</name>
    <dbReference type="NCBI Taxonomy" id="1331682"/>
    <lineage>
        <taxon>Bacteria</taxon>
        <taxon>Bacillati</taxon>
        <taxon>Actinomycetota</taxon>
        <taxon>Actinomycetes</taxon>
        <taxon>Micrococcales</taxon>
        <taxon>Dermabacteraceae</taxon>
        <taxon>Brachybacterium</taxon>
    </lineage>
</organism>
<sequence length="210" mass="22278">MSSAPLEPSRGTTDQLRELVADLPAAFRYGRRLDERKARVLSILDIYQHRALSARAELVEVGILDGAMAVRRLRPDVVLVQTTGATEHTAWAGKIATGSRVNDHLAQLVDAAKESGVRVVVLCTAVPDALADHSGLLALADLVISPRSDTSAVLRSREDLGGRLLTGSDAVERFGPRSTTRDDDPVLRVLVETFCAAALNGAAAPAGGPR</sequence>
<gene>
    <name evidence="1" type="ORF">CFK41_02445</name>
</gene>
<evidence type="ECO:0000313" key="1">
    <source>
        <dbReference type="EMBL" id="ATG53761.1"/>
    </source>
</evidence>
<dbReference type="Proteomes" id="UP000217889">
    <property type="component" value="Chromosome"/>
</dbReference>
<dbReference type="RefSeq" id="WP_096798240.1">
    <property type="nucleotide sequence ID" value="NZ_CP023564.1"/>
</dbReference>
<keyword evidence="2" id="KW-1185">Reference proteome</keyword>
<reference evidence="1 2" key="1">
    <citation type="journal article" date="2014" name="Int. J. Syst. Evol. Microbiol.">
        <title>Brachybacterium ginsengisoli sp. nov., isolated from soil of a ginseng field.</title>
        <authorList>
            <person name="Hoang V.A."/>
            <person name="Kim Y.J."/>
            <person name="Nguyen N.L."/>
            <person name="Yang D.C."/>
        </authorList>
    </citation>
    <scope>NUCLEOTIDE SEQUENCE [LARGE SCALE GENOMIC DNA]</scope>
    <source>
        <strain evidence="1 2">DCY80</strain>
    </source>
</reference>
<name>A0A291GU68_9MICO</name>
<evidence type="ECO:0000313" key="2">
    <source>
        <dbReference type="Proteomes" id="UP000217889"/>
    </source>
</evidence>
<dbReference type="KEGG" id="bgg:CFK41_02445"/>